<protein>
    <submittedName>
        <fullName evidence="3">Uncharacterized protein</fullName>
    </submittedName>
</protein>
<reference evidence="3 4" key="1">
    <citation type="submission" date="2018-06" db="EMBL/GenBank/DDBJ databases">
        <authorList>
            <consortium name="Pathogen Informatics"/>
            <person name="Doyle S."/>
        </authorList>
    </citation>
    <scope>NUCLEOTIDE SEQUENCE [LARGE SCALE GENOMIC DNA]</scope>
    <source>
        <strain evidence="3 4">NCTC13767</strain>
    </source>
</reference>
<gene>
    <name evidence="3" type="ORF">NCTC13767_02393</name>
</gene>
<name>A0A380KA26_9STRE</name>
<dbReference type="Proteomes" id="UP000254510">
    <property type="component" value="Unassembled WGS sequence"/>
</dbReference>
<evidence type="ECO:0000256" key="2">
    <source>
        <dbReference type="SAM" id="Phobius"/>
    </source>
</evidence>
<dbReference type="EMBL" id="UHFM01000006">
    <property type="protein sequence ID" value="SUN61768.1"/>
    <property type="molecule type" value="Genomic_DNA"/>
</dbReference>
<feature type="transmembrane region" description="Helical" evidence="2">
    <location>
        <begin position="12"/>
        <end position="41"/>
    </location>
</feature>
<evidence type="ECO:0000256" key="1">
    <source>
        <dbReference type="SAM" id="MobiDB-lite"/>
    </source>
</evidence>
<keyword evidence="2" id="KW-0812">Transmembrane</keyword>
<evidence type="ECO:0000313" key="4">
    <source>
        <dbReference type="Proteomes" id="UP000254510"/>
    </source>
</evidence>
<proteinExistence type="predicted"/>
<feature type="transmembrane region" description="Helical" evidence="2">
    <location>
        <begin position="53"/>
        <end position="73"/>
    </location>
</feature>
<keyword evidence="2" id="KW-1133">Transmembrane helix</keyword>
<evidence type="ECO:0000313" key="3">
    <source>
        <dbReference type="EMBL" id="SUN61768.1"/>
    </source>
</evidence>
<feature type="compositionally biased region" description="Low complexity" evidence="1">
    <location>
        <begin position="79"/>
        <end position="95"/>
    </location>
</feature>
<sequence length="236" mass="25624">MKKSGLGKIILIILVIPLVITVAVLLMPVALIGGIGAIWYFTKKKPDIKKRNISIAVAAVGLLGTIFITPAVFKSNNNTSTTTASSTIATSSSSSKTKESSSKTEESTEPTTQNNGPEYTEESNAAFATAFMNALNQSLADNGTNVSVSVQYYGDNLIYVIVPQDFKYETNVNLQKLADTVLDAKENYFNNWAIENGYDLSYTNSPNLYLKSEDDTTLAEESGIFSKKMKLKVDNS</sequence>
<dbReference type="AlphaFoldDB" id="A0A380KA26"/>
<accession>A0A380KA26</accession>
<keyword evidence="2" id="KW-0472">Membrane</keyword>
<organism evidence="3 4">
    <name type="scientific">Streptococcus gallolyticus</name>
    <dbReference type="NCBI Taxonomy" id="315405"/>
    <lineage>
        <taxon>Bacteria</taxon>
        <taxon>Bacillati</taxon>
        <taxon>Bacillota</taxon>
        <taxon>Bacilli</taxon>
        <taxon>Lactobacillales</taxon>
        <taxon>Streptococcaceae</taxon>
        <taxon>Streptococcus</taxon>
    </lineage>
</organism>
<feature type="compositionally biased region" description="Basic and acidic residues" evidence="1">
    <location>
        <begin position="96"/>
        <end position="106"/>
    </location>
</feature>
<feature type="region of interest" description="Disordered" evidence="1">
    <location>
        <begin position="79"/>
        <end position="119"/>
    </location>
</feature>